<reference evidence="2" key="1">
    <citation type="submission" date="2021-01" db="EMBL/GenBank/DDBJ databases">
        <authorList>
            <person name="Zahm M."/>
            <person name="Roques C."/>
            <person name="Cabau C."/>
            <person name="Klopp C."/>
            <person name="Donnadieu C."/>
            <person name="Jouanno E."/>
            <person name="Lampietro C."/>
            <person name="Louis A."/>
            <person name="Herpin A."/>
            <person name="Echchiki A."/>
            <person name="Berthelot C."/>
            <person name="Parey E."/>
            <person name="Roest-Crollius H."/>
            <person name="Braasch I."/>
            <person name="Postlethwait J."/>
            <person name="Bobe J."/>
            <person name="Montfort J."/>
            <person name="Bouchez O."/>
            <person name="Begum T."/>
            <person name="Mejri S."/>
            <person name="Adams A."/>
            <person name="Chen W.-J."/>
            <person name="Guiguen Y."/>
        </authorList>
    </citation>
    <scope>NUCLEOTIDE SEQUENCE</scope>
    <source>
        <strain evidence="2">YG-15Mar2019-1</strain>
        <tissue evidence="2">Brain</tissue>
    </source>
</reference>
<dbReference type="OrthoDB" id="120976at2759"/>
<dbReference type="PANTHER" id="PTHR46984:SF1">
    <property type="entry name" value="LEUCINE-RICH REPEAT-CONTAINING PROTEIN 71"/>
    <property type="match status" value="1"/>
</dbReference>
<feature type="region of interest" description="Disordered" evidence="1">
    <location>
        <begin position="67"/>
        <end position="99"/>
    </location>
</feature>
<organism evidence="2 3">
    <name type="scientific">Megalops atlanticus</name>
    <name type="common">Tarpon</name>
    <name type="synonym">Clupea gigantea</name>
    <dbReference type="NCBI Taxonomy" id="7932"/>
    <lineage>
        <taxon>Eukaryota</taxon>
        <taxon>Metazoa</taxon>
        <taxon>Chordata</taxon>
        <taxon>Craniata</taxon>
        <taxon>Vertebrata</taxon>
        <taxon>Euteleostomi</taxon>
        <taxon>Actinopterygii</taxon>
        <taxon>Neopterygii</taxon>
        <taxon>Teleostei</taxon>
        <taxon>Elopiformes</taxon>
        <taxon>Megalopidae</taxon>
        <taxon>Megalops</taxon>
    </lineage>
</organism>
<feature type="region of interest" description="Disordered" evidence="1">
    <location>
        <begin position="498"/>
        <end position="517"/>
    </location>
</feature>
<dbReference type="InterPro" id="IPR032675">
    <property type="entry name" value="LRR_dom_sf"/>
</dbReference>
<name>A0A9D3PI54_MEGAT</name>
<dbReference type="SMART" id="SM00368">
    <property type="entry name" value="LRR_RI"/>
    <property type="match status" value="5"/>
</dbReference>
<dbReference type="Proteomes" id="UP001046870">
    <property type="component" value="Chromosome 21"/>
</dbReference>
<feature type="compositionally biased region" description="Basic and acidic residues" evidence="1">
    <location>
        <begin position="360"/>
        <end position="376"/>
    </location>
</feature>
<comment type="caution">
    <text evidence="2">The sequence shown here is derived from an EMBL/GenBank/DDBJ whole genome shotgun (WGS) entry which is preliminary data.</text>
</comment>
<dbReference type="EMBL" id="JAFDVH010000021">
    <property type="protein sequence ID" value="KAG7457860.1"/>
    <property type="molecule type" value="Genomic_DNA"/>
</dbReference>
<gene>
    <name evidence="2" type="ORF">MATL_G00231770</name>
</gene>
<feature type="compositionally biased region" description="Basic and acidic residues" evidence="1">
    <location>
        <begin position="8"/>
        <end position="22"/>
    </location>
</feature>
<keyword evidence="3" id="KW-1185">Reference proteome</keyword>
<dbReference type="InterPro" id="IPR053040">
    <property type="entry name" value="LRR-containing_protein_71"/>
</dbReference>
<feature type="region of interest" description="Disordered" evidence="1">
    <location>
        <begin position="300"/>
        <end position="406"/>
    </location>
</feature>
<dbReference type="SUPFAM" id="SSF52047">
    <property type="entry name" value="RNI-like"/>
    <property type="match status" value="1"/>
</dbReference>
<evidence type="ECO:0000313" key="2">
    <source>
        <dbReference type="EMBL" id="KAG7457860.1"/>
    </source>
</evidence>
<feature type="region of interest" description="Disordered" evidence="1">
    <location>
        <begin position="1"/>
        <end position="33"/>
    </location>
</feature>
<dbReference type="PANTHER" id="PTHR46984">
    <property type="entry name" value="LEUCINE-RICH REPEAT-CONTAINING PROTEIN 71"/>
    <property type="match status" value="1"/>
</dbReference>
<dbReference type="AlphaFoldDB" id="A0A9D3PI54"/>
<evidence type="ECO:0008006" key="4">
    <source>
        <dbReference type="Google" id="ProtNLM"/>
    </source>
</evidence>
<feature type="compositionally biased region" description="Polar residues" evidence="1">
    <location>
        <begin position="69"/>
        <end position="99"/>
    </location>
</feature>
<protein>
    <recommendedName>
        <fullName evidence="4">Leucine-rich repeat-containing protein 71</fullName>
    </recommendedName>
</protein>
<dbReference type="Pfam" id="PF13516">
    <property type="entry name" value="LRR_6"/>
    <property type="match status" value="3"/>
</dbReference>
<evidence type="ECO:0000313" key="3">
    <source>
        <dbReference type="Proteomes" id="UP001046870"/>
    </source>
</evidence>
<evidence type="ECO:0000256" key="1">
    <source>
        <dbReference type="SAM" id="MobiDB-lite"/>
    </source>
</evidence>
<sequence>MRKRGVKTPKERRNSGIEEDPLRVTGPNVPDKSPVKNIDDYQCCGSLDVDFPEVCALLGMTEIPAVTPRPQSTVSRSTEQVQNSTENSQSNVANGTVTTSWCPKPRLQVELESDEEPRSVRAVRVFGWKVDERVARALNKTLPSLSNLQRLYLWQAGLTERTLTSLKTTVSLCLSLRTVALEGTPLPEQCYHVLIGEDSKLAHLSLRNNRIGEEGALMIGAALSTPRTANKSLLSLNLSFNSIGDAGAEYIAQGLRLNRTLLCLSLGSNHIGDSGAARLAEVLGPFPLTHGEIVERRRLLSMKDQPTQSAEPKADRPASIPSSSSLERSMAKASKGVSKKKTPPKRDEKQPTNQVAGTAVKKEDSRPAKKGSDAKGPRARGAKSGSKERCPSVAELETSGTQNKAVEIPETVSPLLDTGVQHSEGCILLPGNNVLASLNLSGNKLTERSLRVFLKAIHDQGEEGGLLRLSLSRNRFPLLNCDTYLKIQKLMKHKESVNKLVSQPTEEEHENTGSGTE</sequence>
<accession>A0A9D3PI54</accession>
<proteinExistence type="predicted"/>
<dbReference type="InterPro" id="IPR001611">
    <property type="entry name" value="Leu-rich_rpt"/>
</dbReference>
<dbReference type="Gene3D" id="3.80.10.10">
    <property type="entry name" value="Ribonuclease Inhibitor"/>
    <property type="match status" value="1"/>
</dbReference>